<accession>A0A9D3Z8J6</accession>
<reference evidence="1" key="1">
    <citation type="journal article" date="2019" name="bioRxiv">
        <title>The Genome of the Zebra Mussel, Dreissena polymorpha: A Resource for Invasive Species Research.</title>
        <authorList>
            <person name="McCartney M.A."/>
            <person name="Auch B."/>
            <person name="Kono T."/>
            <person name="Mallez S."/>
            <person name="Zhang Y."/>
            <person name="Obille A."/>
            <person name="Becker A."/>
            <person name="Abrahante J.E."/>
            <person name="Garbe J."/>
            <person name="Badalamenti J.P."/>
            <person name="Herman A."/>
            <person name="Mangelson H."/>
            <person name="Liachko I."/>
            <person name="Sullivan S."/>
            <person name="Sone E.D."/>
            <person name="Koren S."/>
            <person name="Silverstein K.A.T."/>
            <person name="Beckman K.B."/>
            <person name="Gohl D.M."/>
        </authorList>
    </citation>
    <scope>NUCLEOTIDE SEQUENCE</scope>
    <source>
        <strain evidence="1">Duluth1</strain>
        <tissue evidence="1">Whole animal</tissue>
    </source>
</reference>
<protein>
    <submittedName>
        <fullName evidence="1">Uncharacterized protein</fullName>
    </submittedName>
</protein>
<gene>
    <name evidence="1" type="ORF">DPMN_072444</name>
</gene>
<evidence type="ECO:0000313" key="2">
    <source>
        <dbReference type="Proteomes" id="UP000828390"/>
    </source>
</evidence>
<dbReference type="Proteomes" id="UP000828390">
    <property type="component" value="Unassembled WGS sequence"/>
</dbReference>
<keyword evidence="2" id="KW-1185">Reference proteome</keyword>
<dbReference type="AlphaFoldDB" id="A0A9D3Z8J6"/>
<proteinExistence type="predicted"/>
<organism evidence="1 2">
    <name type="scientific">Dreissena polymorpha</name>
    <name type="common">Zebra mussel</name>
    <name type="synonym">Mytilus polymorpha</name>
    <dbReference type="NCBI Taxonomy" id="45954"/>
    <lineage>
        <taxon>Eukaryota</taxon>
        <taxon>Metazoa</taxon>
        <taxon>Spiralia</taxon>
        <taxon>Lophotrochozoa</taxon>
        <taxon>Mollusca</taxon>
        <taxon>Bivalvia</taxon>
        <taxon>Autobranchia</taxon>
        <taxon>Heteroconchia</taxon>
        <taxon>Euheterodonta</taxon>
        <taxon>Imparidentia</taxon>
        <taxon>Neoheterodontei</taxon>
        <taxon>Myida</taxon>
        <taxon>Dreissenoidea</taxon>
        <taxon>Dreissenidae</taxon>
        <taxon>Dreissena</taxon>
    </lineage>
</organism>
<name>A0A9D3Z8J6_DREPO</name>
<reference evidence="1" key="2">
    <citation type="submission" date="2020-11" db="EMBL/GenBank/DDBJ databases">
        <authorList>
            <person name="McCartney M.A."/>
            <person name="Auch B."/>
            <person name="Kono T."/>
            <person name="Mallez S."/>
            <person name="Becker A."/>
            <person name="Gohl D.M."/>
            <person name="Silverstein K.A.T."/>
            <person name="Koren S."/>
            <person name="Bechman K.B."/>
            <person name="Herman A."/>
            <person name="Abrahante J.E."/>
            <person name="Garbe J."/>
        </authorList>
    </citation>
    <scope>NUCLEOTIDE SEQUENCE</scope>
    <source>
        <strain evidence="1">Duluth1</strain>
        <tissue evidence="1">Whole animal</tissue>
    </source>
</reference>
<comment type="caution">
    <text evidence="1">The sequence shown here is derived from an EMBL/GenBank/DDBJ whole genome shotgun (WGS) entry which is preliminary data.</text>
</comment>
<dbReference type="EMBL" id="JAIWYP010000014">
    <property type="protein sequence ID" value="KAH3712691.1"/>
    <property type="molecule type" value="Genomic_DNA"/>
</dbReference>
<sequence>MGQSVYLSSKVIKLPLCLYSQGGIFAHSLAIVSDTAHILMYLSIFSRGYTCAQSGHRVRRGTSSHGPRQFPHQSAGCLPLITTRYQEAQLWLVQSWYV</sequence>
<evidence type="ECO:0000313" key="1">
    <source>
        <dbReference type="EMBL" id="KAH3712691.1"/>
    </source>
</evidence>